<keyword evidence="4 6" id="KW-1133">Transmembrane helix</keyword>
<dbReference type="PANTHER" id="PTHR21346">
    <property type="entry name" value="FUN14 DOMAIN CONTAINING"/>
    <property type="match status" value="1"/>
</dbReference>
<comment type="caution">
    <text evidence="7">The sequence shown here is derived from an EMBL/GenBank/DDBJ whole genome shotgun (WGS) entry which is preliminary data.</text>
</comment>
<accession>A0A1V9ZC64</accession>
<gene>
    <name evidence="7" type="ORF">THRCLA_07750</name>
</gene>
<reference evidence="7 8" key="1">
    <citation type="journal article" date="2014" name="Genome Biol. Evol.">
        <title>The secreted proteins of Achlya hypogyna and Thraustotheca clavata identify the ancestral oomycete secretome and reveal gene acquisitions by horizontal gene transfer.</title>
        <authorList>
            <person name="Misner I."/>
            <person name="Blouin N."/>
            <person name="Leonard G."/>
            <person name="Richards T.A."/>
            <person name="Lane C.E."/>
        </authorList>
    </citation>
    <scope>NUCLEOTIDE SEQUENCE [LARGE SCALE GENOMIC DNA]</scope>
    <source>
        <strain evidence="7 8">ATCC 34112</strain>
    </source>
</reference>
<dbReference type="STRING" id="74557.A0A1V9ZC64"/>
<organism evidence="7 8">
    <name type="scientific">Thraustotheca clavata</name>
    <dbReference type="NCBI Taxonomy" id="74557"/>
    <lineage>
        <taxon>Eukaryota</taxon>
        <taxon>Sar</taxon>
        <taxon>Stramenopiles</taxon>
        <taxon>Oomycota</taxon>
        <taxon>Saprolegniomycetes</taxon>
        <taxon>Saprolegniales</taxon>
        <taxon>Achlyaceae</taxon>
        <taxon>Thraustotheca</taxon>
    </lineage>
</organism>
<evidence type="ECO:0000313" key="8">
    <source>
        <dbReference type="Proteomes" id="UP000243217"/>
    </source>
</evidence>
<name>A0A1V9ZC64_9STRA</name>
<dbReference type="Proteomes" id="UP000243217">
    <property type="component" value="Unassembled WGS sequence"/>
</dbReference>
<dbReference type="AlphaFoldDB" id="A0A1V9ZC64"/>
<dbReference type="EMBL" id="JNBS01002086">
    <property type="protein sequence ID" value="OQR95574.1"/>
    <property type="molecule type" value="Genomic_DNA"/>
</dbReference>
<evidence type="ECO:0000256" key="3">
    <source>
        <dbReference type="ARBA" id="ARBA00022692"/>
    </source>
</evidence>
<keyword evidence="3 6" id="KW-0812">Transmembrane</keyword>
<evidence type="ECO:0000256" key="6">
    <source>
        <dbReference type="SAM" id="Phobius"/>
    </source>
</evidence>
<evidence type="ECO:0000256" key="4">
    <source>
        <dbReference type="ARBA" id="ARBA00022989"/>
    </source>
</evidence>
<dbReference type="InterPro" id="IPR018247">
    <property type="entry name" value="EF_Hand_1_Ca_BS"/>
</dbReference>
<dbReference type="PANTHER" id="PTHR21346:SF0">
    <property type="entry name" value="RE45833P"/>
    <property type="match status" value="1"/>
</dbReference>
<sequence length="235" mass="25888">MIKAARIVSQRSRSILRRGPLPRAYMTQTNLYQRPEPRVPLLRPQLRQIELAAPAPSTLAWKAAQAIVAMGAVAVASSDKAQCFGENNKKDDDVDPIAKMTVFLDGVVKSVPKSPEEFQHRVNEFLASGEGGQISWGFMMGACSGYAMKKVSKIGAIVLGCTFMAMQTASYYGYLDVNYKKLERDFHEMLDLNKDGKVDTKDMDLLYKKTMDVLEFSLPAGSGFAAGFLIGFRSG</sequence>
<dbReference type="GO" id="GO:0000422">
    <property type="term" value="P:autophagy of mitochondrion"/>
    <property type="evidence" value="ECO:0007669"/>
    <property type="project" value="TreeGrafter"/>
</dbReference>
<keyword evidence="5 6" id="KW-0472">Membrane</keyword>
<dbReference type="Pfam" id="PF04930">
    <property type="entry name" value="FUN14"/>
    <property type="match status" value="1"/>
</dbReference>
<evidence type="ECO:0008006" key="9">
    <source>
        <dbReference type="Google" id="ProtNLM"/>
    </source>
</evidence>
<feature type="transmembrane region" description="Helical" evidence="6">
    <location>
        <begin position="213"/>
        <end position="232"/>
    </location>
</feature>
<dbReference type="OrthoDB" id="163794at2759"/>
<dbReference type="PROSITE" id="PS00018">
    <property type="entry name" value="EF_HAND_1"/>
    <property type="match status" value="1"/>
</dbReference>
<evidence type="ECO:0000256" key="1">
    <source>
        <dbReference type="ARBA" id="ARBA00004370"/>
    </source>
</evidence>
<evidence type="ECO:0000256" key="5">
    <source>
        <dbReference type="ARBA" id="ARBA00023136"/>
    </source>
</evidence>
<proteinExistence type="inferred from homology"/>
<comment type="subcellular location">
    <subcellularLocation>
        <location evidence="1">Membrane</location>
    </subcellularLocation>
</comment>
<feature type="transmembrane region" description="Helical" evidence="6">
    <location>
        <begin position="154"/>
        <end position="174"/>
    </location>
</feature>
<comment type="similarity">
    <text evidence="2">Belongs to the FUN14 family.</text>
</comment>
<evidence type="ECO:0000256" key="2">
    <source>
        <dbReference type="ARBA" id="ARBA00009160"/>
    </source>
</evidence>
<keyword evidence="8" id="KW-1185">Reference proteome</keyword>
<evidence type="ECO:0000313" key="7">
    <source>
        <dbReference type="EMBL" id="OQR95574.1"/>
    </source>
</evidence>
<protein>
    <recommendedName>
        <fullName evidence="9">EF-hand domain-containing protein</fullName>
    </recommendedName>
</protein>
<dbReference type="InterPro" id="IPR007014">
    <property type="entry name" value="FUN14"/>
</dbReference>
<dbReference type="GO" id="GO:0005741">
    <property type="term" value="C:mitochondrial outer membrane"/>
    <property type="evidence" value="ECO:0007669"/>
    <property type="project" value="TreeGrafter"/>
</dbReference>